<dbReference type="SMART" id="SM00822">
    <property type="entry name" value="PKS_KR"/>
    <property type="match status" value="1"/>
</dbReference>
<keyword evidence="6" id="KW-1185">Reference proteome</keyword>
<dbReference type="InterPro" id="IPR002347">
    <property type="entry name" value="SDR_fam"/>
</dbReference>
<dbReference type="Gene3D" id="3.40.50.720">
    <property type="entry name" value="NAD(P)-binding Rossmann-like Domain"/>
    <property type="match status" value="1"/>
</dbReference>
<proteinExistence type="inferred from homology"/>
<protein>
    <submittedName>
        <fullName evidence="5">SDR family NAD(P)-dependent oxidoreductase</fullName>
    </submittedName>
</protein>
<feature type="domain" description="Ketoreductase" evidence="4">
    <location>
        <begin position="7"/>
        <end position="209"/>
    </location>
</feature>
<name>A0ABW5G3I4_9PSEU</name>
<evidence type="ECO:0000256" key="2">
    <source>
        <dbReference type="ARBA" id="ARBA00023002"/>
    </source>
</evidence>
<evidence type="ECO:0000256" key="1">
    <source>
        <dbReference type="ARBA" id="ARBA00006484"/>
    </source>
</evidence>
<evidence type="ECO:0000259" key="4">
    <source>
        <dbReference type="SMART" id="SM00822"/>
    </source>
</evidence>
<accession>A0ABW5G3I4</accession>
<dbReference type="SUPFAM" id="SSF51735">
    <property type="entry name" value="NAD(P)-binding Rossmann-fold domains"/>
    <property type="match status" value="1"/>
</dbReference>
<keyword evidence="2" id="KW-0560">Oxidoreductase</keyword>
<dbReference type="Pfam" id="PF00106">
    <property type="entry name" value="adh_short"/>
    <property type="match status" value="1"/>
</dbReference>
<dbReference type="PRINTS" id="PR00080">
    <property type="entry name" value="SDRFAMILY"/>
</dbReference>
<comment type="caution">
    <text evidence="5">The sequence shown here is derived from an EMBL/GenBank/DDBJ whole genome shotgun (WGS) entry which is preliminary data.</text>
</comment>
<dbReference type="InterPro" id="IPR057326">
    <property type="entry name" value="KR_dom"/>
</dbReference>
<dbReference type="InterPro" id="IPR020904">
    <property type="entry name" value="Sc_DH/Rdtase_CS"/>
</dbReference>
<evidence type="ECO:0000313" key="6">
    <source>
        <dbReference type="Proteomes" id="UP001597417"/>
    </source>
</evidence>
<dbReference type="InterPro" id="IPR036291">
    <property type="entry name" value="NAD(P)-bd_dom_sf"/>
</dbReference>
<dbReference type="PROSITE" id="PS00061">
    <property type="entry name" value="ADH_SHORT"/>
    <property type="match status" value="1"/>
</dbReference>
<dbReference type="EMBL" id="JBHUKR010000023">
    <property type="protein sequence ID" value="MFD2421869.1"/>
    <property type="molecule type" value="Genomic_DNA"/>
</dbReference>
<evidence type="ECO:0000313" key="5">
    <source>
        <dbReference type="EMBL" id="MFD2421869.1"/>
    </source>
</evidence>
<dbReference type="PRINTS" id="PR00081">
    <property type="entry name" value="GDHRDH"/>
</dbReference>
<dbReference type="PANTHER" id="PTHR45024:SF2">
    <property type="entry name" value="SCP2 DOMAIN-CONTAINING PROTEIN"/>
    <property type="match status" value="1"/>
</dbReference>
<dbReference type="InterPro" id="IPR051687">
    <property type="entry name" value="Peroxisomal_Beta-Oxidation"/>
</dbReference>
<dbReference type="RefSeq" id="WP_378270679.1">
    <property type="nucleotide sequence ID" value="NZ_JBHUKR010000023.1"/>
</dbReference>
<evidence type="ECO:0000256" key="3">
    <source>
        <dbReference type="RuleBase" id="RU000363"/>
    </source>
</evidence>
<gene>
    <name evidence="5" type="ORF">ACFSXZ_36630</name>
</gene>
<dbReference type="Proteomes" id="UP001597417">
    <property type="component" value="Unassembled WGS sequence"/>
</dbReference>
<dbReference type="PANTHER" id="PTHR45024">
    <property type="entry name" value="DEHYDROGENASES, SHORT CHAIN"/>
    <property type="match status" value="1"/>
</dbReference>
<comment type="similarity">
    <text evidence="1 3">Belongs to the short-chain dehydrogenases/reductases (SDR) family.</text>
</comment>
<reference evidence="6" key="1">
    <citation type="journal article" date="2019" name="Int. J. Syst. Evol. Microbiol.">
        <title>The Global Catalogue of Microorganisms (GCM) 10K type strain sequencing project: providing services to taxonomists for standard genome sequencing and annotation.</title>
        <authorList>
            <consortium name="The Broad Institute Genomics Platform"/>
            <consortium name="The Broad Institute Genome Sequencing Center for Infectious Disease"/>
            <person name="Wu L."/>
            <person name="Ma J."/>
        </authorList>
    </citation>
    <scope>NUCLEOTIDE SEQUENCE [LARGE SCALE GENOMIC DNA]</scope>
    <source>
        <strain evidence="6">CGMCC 4.7645</strain>
    </source>
</reference>
<sequence length="298" mass="31006">MGLLDGRVAIVTGAGRGLGRAHALALAAEGAAVVVNDLDAGLDGRATGGSAAHRVVDEITAAGGTAVADSGSVSDWEACAATVARAIDEFGGLDIVVNNAGVTRDRMLTSASEADLDVTLDVHVKGTFAMSHHACRYWRQRFKEGTPVSGRVINTTSGAGMYGNPGQTPYATAKAAIIGFTQSLALEARRYQVCVNAISPLALTRMTETYLAGLSEKDTRKLDPANASGLVAYLASAEAGWLTGQVLRVEGRRIIRMHGWSMGEDYTSREPGVLQPEELVEAVPVLFGVAPRGLAGAK</sequence>
<organism evidence="5 6">
    <name type="scientific">Amycolatopsis pigmentata</name>
    <dbReference type="NCBI Taxonomy" id="450801"/>
    <lineage>
        <taxon>Bacteria</taxon>
        <taxon>Bacillati</taxon>
        <taxon>Actinomycetota</taxon>
        <taxon>Actinomycetes</taxon>
        <taxon>Pseudonocardiales</taxon>
        <taxon>Pseudonocardiaceae</taxon>
        <taxon>Amycolatopsis</taxon>
    </lineage>
</organism>